<evidence type="ECO:0000259" key="1">
    <source>
        <dbReference type="Pfam" id="PF13358"/>
    </source>
</evidence>
<evidence type="ECO:0000313" key="3">
    <source>
        <dbReference type="Proteomes" id="UP000242381"/>
    </source>
</evidence>
<reference evidence="2 3" key="1">
    <citation type="journal article" date="2016" name="Proc. Natl. Acad. Sci. U.S.A.">
        <title>Lipid metabolic changes in an early divergent fungus govern the establishment of a mutualistic symbiosis with endobacteria.</title>
        <authorList>
            <person name="Lastovetsky O.A."/>
            <person name="Gaspar M.L."/>
            <person name="Mondo S.J."/>
            <person name="LaButti K.M."/>
            <person name="Sandor L."/>
            <person name="Grigoriev I.V."/>
            <person name="Henry S.A."/>
            <person name="Pawlowska T.E."/>
        </authorList>
    </citation>
    <scope>NUCLEOTIDE SEQUENCE [LARGE SCALE GENOMIC DNA]</scope>
    <source>
        <strain evidence="2 3">ATCC 11559</strain>
    </source>
</reference>
<dbReference type="Gene3D" id="3.30.420.10">
    <property type="entry name" value="Ribonuclease H-like superfamily/Ribonuclease H"/>
    <property type="match status" value="1"/>
</dbReference>
<sequence>MNFFYEDGRGGIVDDFGNEAAAFVVDPCFRLANLTNLHKKRRAKRHGYAGSNHQEGKKLNLFYTNEDRLRYFFFLHEKLMKPAEAAKLANVNPETARKWKREYERDPEKKIPFKKTNHISNRAPSQLNENHKMHLINFFDENPSAVIQDAVENLTKSFEGLEIKKSRVAEFMKEDCNLSIKVVTRHPMDRNSQKTLEARANWIEEWQNKGLHFMKNCVFLDEAGFDVNMRRSRGWAQRGKPAIEETTSARGVSHTVIGAVSAFGVRKTPENAVAAVPKGTTAGHFVQFISDTLDIMDEFPNMKGFHVVMDNAPIHSRDVCCASTTIAINILCK</sequence>
<evidence type="ECO:0000313" key="2">
    <source>
        <dbReference type="EMBL" id="ORE12265.1"/>
    </source>
</evidence>
<dbReference type="InterPro" id="IPR036397">
    <property type="entry name" value="RNaseH_sf"/>
</dbReference>
<protein>
    <recommendedName>
        <fullName evidence="1">Tc1-like transposase DDE domain-containing protein</fullName>
    </recommendedName>
</protein>
<feature type="domain" description="Tc1-like transposase DDE" evidence="1">
    <location>
        <begin position="217"/>
        <end position="317"/>
    </location>
</feature>
<gene>
    <name evidence="2" type="ORF">BCV71DRAFT_269362</name>
</gene>
<name>A0A1X0RJT5_RHIZD</name>
<dbReference type="Pfam" id="PF13358">
    <property type="entry name" value="DDE_3"/>
    <property type="match status" value="1"/>
</dbReference>
<organism evidence="2 3">
    <name type="scientific">Rhizopus microsporus</name>
    <dbReference type="NCBI Taxonomy" id="58291"/>
    <lineage>
        <taxon>Eukaryota</taxon>
        <taxon>Fungi</taxon>
        <taxon>Fungi incertae sedis</taxon>
        <taxon>Mucoromycota</taxon>
        <taxon>Mucoromycotina</taxon>
        <taxon>Mucoromycetes</taxon>
        <taxon>Mucorales</taxon>
        <taxon>Mucorineae</taxon>
        <taxon>Rhizopodaceae</taxon>
        <taxon>Rhizopus</taxon>
    </lineage>
</organism>
<proteinExistence type="predicted"/>
<dbReference type="GO" id="GO:0003676">
    <property type="term" value="F:nucleic acid binding"/>
    <property type="evidence" value="ECO:0007669"/>
    <property type="project" value="InterPro"/>
</dbReference>
<dbReference type="InterPro" id="IPR038717">
    <property type="entry name" value="Tc1-like_DDE_dom"/>
</dbReference>
<dbReference type="EMBL" id="KV921736">
    <property type="protein sequence ID" value="ORE12265.1"/>
    <property type="molecule type" value="Genomic_DNA"/>
</dbReference>
<dbReference type="OMA" id="PCFRLAN"/>
<dbReference type="VEuPathDB" id="FungiDB:BCV72DRAFT_262744"/>
<dbReference type="AlphaFoldDB" id="A0A1X0RJT5"/>
<dbReference type="Proteomes" id="UP000242381">
    <property type="component" value="Unassembled WGS sequence"/>
</dbReference>
<accession>A0A1X0RJT5</accession>